<comment type="caution">
    <text evidence="2">The sequence shown here is derived from an EMBL/GenBank/DDBJ whole genome shotgun (WGS) entry which is preliminary data.</text>
</comment>
<evidence type="ECO:0000313" key="3">
    <source>
        <dbReference type="Proteomes" id="UP001465668"/>
    </source>
</evidence>
<evidence type="ECO:0000313" key="2">
    <source>
        <dbReference type="EMBL" id="KAK9781128.1"/>
    </source>
</evidence>
<accession>A0ABR2Y567</accession>
<feature type="region of interest" description="Disordered" evidence="1">
    <location>
        <begin position="148"/>
        <end position="168"/>
    </location>
</feature>
<feature type="region of interest" description="Disordered" evidence="1">
    <location>
        <begin position="1"/>
        <end position="59"/>
    </location>
</feature>
<gene>
    <name evidence="2" type="ORF">SCAR479_04949</name>
</gene>
<dbReference type="EMBL" id="JARVKM010000004">
    <property type="protein sequence ID" value="KAK9781128.1"/>
    <property type="molecule type" value="Genomic_DNA"/>
</dbReference>
<reference evidence="2 3" key="1">
    <citation type="submission" date="2024-02" db="EMBL/GenBank/DDBJ databases">
        <title>First draft genome assembly of two strains of Seiridium cardinale.</title>
        <authorList>
            <person name="Emiliani G."/>
            <person name="Scali E."/>
        </authorList>
    </citation>
    <scope>NUCLEOTIDE SEQUENCE [LARGE SCALE GENOMIC DNA]</scope>
    <source>
        <strain evidence="2 3">BM-138-000479</strain>
    </source>
</reference>
<evidence type="ECO:0000256" key="1">
    <source>
        <dbReference type="SAM" id="MobiDB-lite"/>
    </source>
</evidence>
<organism evidence="2 3">
    <name type="scientific">Seiridium cardinale</name>
    <dbReference type="NCBI Taxonomy" id="138064"/>
    <lineage>
        <taxon>Eukaryota</taxon>
        <taxon>Fungi</taxon>
        <taxon>Dikarya</taxon>
        <taxon>Ascomycota</taxon>
        <taxon>Pezizomycotina</taxon>
        <taxon>Sordariomycetes</taxon>
        <taxon>Xylariomycetidae</taxon>
        <taxon>Amphisphaeriales</taxon>
        <taxon>Sporocadaceae</taxon>
        <taxon>Seiridium</taxon>
    </lineage>
</organism>
<keyword evidence="3" id="KW-1185">Reference proteome</keyword>
<feature type="compositionally biased region" description="Polar residues" evidence="1">
    <location>
        <begin position="224"/>
        <end position="233"/>
    </location>
</feature>
<feature type="region of interest" description="Disordered" evidence="1">
    <location>
        <begin position="211"/>
        <end position="276"/>
    </location>
</feature>
<sequence>MPSTRKSSEGNAAKEVAKTPSKVTKGSKFAKKAPTKKVLAQKVPKKMPTKGQSERLASRDYTYNLPSSTERSKNGRVHGRTLINWTRPRMMEKAFLHLMYESEVRNIELPLDAAAHRLYPGATGEALRQRFDRLRKEMIAEGHLVSPKAGKKSTNLNPKIRGHIRKFPGDPENILETREVLFTEPIDDAEFNDPTGFLLVHNASARTKVKKVTAVAEQDESDANHNSDSQSTDEPQESDQETEIHLESRSGACTRTRSLDQRNFDVDSDDEEHDPLVGQQEYPLNYRENPLGHVDNRFPDRQLMPSTHHQLIPATRRQPVEFPASARAARVGTAFVSASDQALPKGITPSATFVGPYNPVFGSNANPWYFGGRQYNTHDYGQTLHEQQMQPIHPLVPTYYAASVERQDFNQTIADAPASDHGLPFSATESQSSQHGVDDMPDIDQFFTSEH</sequence>
<dbReference type="Proteomes" id="UP001465668">
    <property type="component" value="Unassembled WGS sequence"/>
</dbReference>
<feature type="region of interest" description="Disordered" evidence="1">
    <location>
        <begin position="415"/>
        <end position="451"/>
    </location>
</feature>
<protein>
    <submittedName>
        <fullName evidence="2">Uncharacterized protein</fullName>
    </submittedName>
</protein>
<proteinExistence type="predicted"/>
<name>A0ABR2Y567_9PEZI</name>